<sequence>MRSKKLTPVTVYVARPSPSSRFRLESRRRNTPAPRSITLADRPPAASIQKRLDTSLPSRVGFLEKSFAFAPL</sequence>
<gene>
    <name evidence="2" type="ORF">CDV36_001376</name>
</gene>
<dbReference type="AlphaFoldDB" id="A0A3M2SMZ3"/>
<reference evidence="2 3" key="1">
    <citation type="submission" date="2017-06" db="EMBL/GenBank/DDBJ databases">
        <title>Comparative genomic analysis of Ambrosia Fusariam Clade fungi.</title>
        <authorList>
            <person name="Stajich J.E."/>
            <person name="Carrillo J."/>
            <person name="Kijimoto T."/>
            <person name="Eskalen A."/>
            <person name="O'Donnell K."/>
            <person name="Kasson M."/>
        </authorList>
    </citation>
    <scope>NUCLEOTIDE SEQUENCE [LARGE SCALE GENOMIC DNA]</scope>
    <source>
        <strain evidence="2">UCR3666</strain>
    </source>
</reference>
<keyword evidence="3" id="KW-1185">Reference proteome</keyword>
<feature type="region of interest" description="Disordered" evidence="1">
    <location>
        <begin position="20"/>
        <end position="39"/>
    </location>
</feature>
<evidence type="ECO:0000313" key="3">
    <source>
        <dbReference type="Proteomes" id="UP000277212"/>
    </source>
</evidence>
<dbReference type="Proteomes" id="UP000277212">
    <property type="component" value="Unassembled WGS sequence"/>
</dbReference>
<comment type="caution">
    <text evidence="2">The sequence shown here is derived from an EMBL/GenBank/DDBJ whole genome shotgun (WGS) entry which is preliminary data.</text>
</comment>
<dbReference type="EMBL" id="NKUJ01000013">
    <property type="protein sequence ID" value="RMJ18941.1"/>
    <property type="molecule type" value="Genomic_DNA"/>
</dbReference>
<evidence type="ECO:0000313" key="2">
    <source>
        <dbReference type="EMBL" id="RMJ18941.1"/>
    </source>
</evidence>
<evidence type="ECO:0000256" key="1">
    <source>
        <dbReference type="SAM" id="MobiDB-lite"/>
    </source>
</evidence>
<protein>
    <submittedName>
        <fullName evidence="2">Uncharacterized protein</fullName>
    </submittedName>
</protein>
<proteinExistence type="predicted"/>
<name>A0A3M2SMZ3_9HYPO</name>
<accession>A0A3M2SMZ3</accession>
<organism evidence="2 3">
    <name type="scientific">Fusarium kuroshium</name>
    <dbReference type="NCBI Taxonomy" id="2010991"/>
    <lineage>
        <taxon>Eukaryota</taxon>
        <taxon>Fungi</taxon>
        <taxon>Dikarya</taxon>
        <taxon>Ascomycota</taxon>
        <taxon>Pezizomycotina</taxon>
        <taxon>Sordariomycetes</taxon>
        <taxon>Hypocreomycetidae</taxon>
        <taxon>Hypocreales</taxon>
        <taxon>Nectriaceae</taxon>
        <taxon>Fusarium</taxon>
        <taxon>Fusarium solani species complex</taxon>
    </lineage>
</organism>